<feature type="region of interest" description="Disordered" evidence="5">
    <location>
        <begin position="839"/>
        <end position="896"/>
    </location>
</feature>
<dbReference type="SUPFAM" id="SSF56091">
    <property type="entry name" value="DNA ligase/mRNA capping enzyme, catalytic domain"/>
    <property type="match status" value="1"/>
</dbReference>
<dbReference type="InterPro" id="IPR036599">
    <property type="entry name" value="DNA_ligase_N_sf"/>
</dbReference>
<evidence type="ECO:0000256" key="4">
    <source>
        <dbReference type="ARBA" id="ARBA00022840"/>
    </source>
</evidence>
<dbReference type="GO" id="GO:0003677">
    <property type="term" value="F:DNA binding"/>
    <property type="evidence" value="ECO:0007669"/>
    <property type="project" value="InterPro"/>
</dbReference>
<dbReference type="InterPro" id="IPR050191">
    <property type="entry name" value="ATP-dep_DNA_ligase"/>
</dbReference>
<dbReference type="GO" id="GO:0006281">
    <property type="term" value="P:DNA repair"/>
    <property type="evidence" value="ECO:0007669"/>
    <property type="project" value="InterPro"/>
</dbReference>
<dbReference type="GO" id="GO:0006310">
    <property type="term" value="P:DNA recombination"/>
    <property type="evidence" value="ECO:0007669"/>
    <property type="project" value="InterPro"/>
</dbReference>
<evidence type="ECO:0000256" key="3">
    <source>
        <dbReference type="ARBA" id="ARBA00022741"/>
    </source>
</evidence>
<dbReference type="Gene3D" id="3.30.470.30">
    <property type="entry name" value="DNA ligase/mRNA capping enzyme"/>
    <property type="match status" value="1"/>
</dbReference>
<evidence type="ECO:0000313" key="7">
    <source>
        <dbReference type="EMBL" id="KAK8849569.1"/>
    </source>
</evidence>
<sequence length="959" mass="107450">MDIPFESFAKLIYRLGDPPKSKKTAKPIPPDKIFSSWLNHLPKPLPHLAAKQIFRLLFPHEGSRRRYGLKETKLAQELERLLGLGGLTRWDSVSWDRGGKSGTGCLGREVEVAMKERVASSSTSPARDRSTLSIRELDGLLDELAASSPFSQLSQSPIPARSTSTLLAILYRDSSLSPYALSVLTQIILRDLRPLLSPLPLLPIRNPTAMLRLKSTAGPEQLTLRDAMISWDKKMWDLYVGGRGDLDTCADLVDAIHSDGPGFVSCEPVIGVNVKIPKCRKGRSVEDALKEFTGTQYAPASETVWAETKYDGYRLQIHVEIIKGHAPSITIFSKSTRNSTQDRLYAHAIILATLGLPVNPRLPAHPSLAQRVSTLPRRAAVVKKSVILEAEVVSYNENSREGGRGSGIEEFWWLGQAGVTHDAMNWAYSDTGFPKTSSRHLCLVFFDVLHLDGRSLLHHQYEGRRRTLETVLTVIPGFAQLADRIKISLNHSRDSALGALRTAFEKSSAHREEGLVLKAAESTYANMRWQWVKLKKDYIPNLGDCIDLVLLGAGWDSDRARELRVDTSVFTTFYIGALTNCDKAKSRTEMPHFEILFKASYGLDRSQLEVYNDCIRHGRWGSKPFDRDDPFKRRLLGLSWTYTLQRGMTPPSVLFVQPMCAEVMGAGFQRLPGSYLYELRWPRLQKVHAPYDRSWTEALNAQSLVRTAHQSLGYDLSATFGRLTSPRSPDDSIRAAWRSSTSIALIDVPELVSPRSPRRARSAPDLTKVWKKSPETPRSSPKRLKAIGPETGSGRRLRDVMSDVALNLDNRIDGEVEKEGVNWLRSPIKRLGEDIRSHGSLSKRMKQDRMVVQQRSPTSPRILSELDPPGNRSQSAKSPARFPTLPHYHSPSVSPLKPARRLFTSIDWSCLSSHLNQPVGADTPRRNDISQWKGRRALSLRSRIKLANRGISVRSSMLE</sequence>
<dbReference type="GeneID" id="92182162"/>
<reference evidence="7 8" key="1">
    <citation type="journal article" date="2024" name="bioRxiv">
        <title>Comparative genomics of Cryptococcus and Kwoniella reveals pathogenesis evolution and contrasting karyotype dynamics via intercentromeric recombination or chromosome fusion.</title>
        <authorList>
            <person name="Coelho M.A."/>
            <person name="David-Palma M."/>
            <person name="Shea T."/>
            <person name="Bowers K."/>
            <person name="McGinley-Smith S."/>
            <person name="Mohammad A.W."/>
            <person name="Gnirke A."/>
            <person name="Yurkov A.M."/>
            <person name="Nowrousian M."/>
            <person name="Sun S."/>
            <person name="Cuomo C.A."/>
            <person name="Heitman J."/>
        </authorList>
    </citation>
    <scope>NUCLEOTIDE SEQUENCE [LARGE SCALE GENOMIC DNA]</scope>
    <source>
        <strain evidence="7 8">CBS 13917</strain>
    </source>
</reference>
<evidence type="ECO:0000313" key="8">
    <source>
        <dbReference type="Proteomes" id="UP001388673"/>
    </source>
</evidence>
<dbReference type="EMBL" id="JBCAWK010000009">
    <property type="protein sequence ID" value="KAK8849569.1"/>
    <property type="molecule type" value="Genomic_DNA"/>
</dbReference>
<dbReference type="InterPro" id="IPR012308">
    <property type="entry name" value="DNA_ligase_ATP-dep_N"/>
</dbReference>
<dbReference type="Proteomes" id="UP001388673">
    <property type="component" value="Unassembled WGS sequence"/>
</dbReference>
<dbReference type="GO" id="GO:0005524">
    <property type="term" value="F:ATP binding"/>
    <property type="evidence" value="ECO:0007669"/>
    <property type="project" value="UniProtKB-KW"/>
</dbReference>
<keyword evidence="8" id="KW-1185">Reference proteome</keyword>
<comment type="similarity">
    <text evidence="1">Belongs to the ATP-dependent DNA ligase family.</text>
</comment>
<evidence type="ECO:0000256" key="5">
    <source>
        <dbReference type="SAM" id="MobiDB-lite"/>
    </source>
</evidence>
<dbReference type="Pfam" id="PF04675">
    <property type="entry name" value="DNA_ligase_A_N"/>
    <property type="match status" value="1"/>
</dbReference>
<dbReference type="PANTHER" id="PTHR45674:SF12">
    <property type="entry name" value="ATP DEPENDENT DNA LIGASE DOMAIN-CONTAINING PROTEIN"/>
    <property type="match status" value="1"/>
</dbReference>
<feature type="domain" description="ATP-dependent DNA ligase family profile" evidence="6">
    <location>
        <begin position="434"/>
        <end position="579"/>
    </location>
</feature>
<evidence type="ECO:0000256" key="2">
    <source>
        <dbReference type="ARBA" id="ARBA00022598"/>
    </source>
</evidence>
<dbReference type="Pfam" id="PF01068">
    <property type="entry name" value="DNA_ligase_A_M"/>
    <property type="match status" value="1"/>
</dbReference>
<dbReference type="KEGG" id="kne:92182162"/>
<dbReference type="GO" id="GO:1903461">
    <property type="term" value="P:Okazaki fragment processing involved in mitotic DNA replication"/>
    <property type="evidence" value="ECO:0007669"/>
    <property type="project" value="TreeGrafter"/>
</dbReference>
<dbReference type="PANTHER" id="PTHR45674">
    <property type="entry name" value="DNA LIGASE 1/3 FAMILY MEMBER"/>
    <property type="match status" value="1"/>
</dbReference>
<comment type="caution">
    <text evidence="7">The sequence shown here is derived from an EMBL/GenBank/DDBJ whole genome shotgun (WGS) entry which is preliminary data.</text>
</comment>
<dbReference type="InterPro" id="IPR012310">
    <property type="entry name" value="DNA_ligase_ATP-dep_cent"/>
</dbReference>
<dbReference type="Gene3D" id="2.40.50.140">
    <property type="entry name" value="Nucleic acid-binding proteins"/>
    <property type="match status" value="1"/>
</dbReference>
<dbReference type="GO" id="GO:0005739">
    <property type="term" value="C:mitochondrion"/>
    <property type="evidence" value="ECO:0007669"/>
    <property type="project" value="TreeGrafter"/>
</dbReference>
<dbReference type="AlphaFoldDB" id="A0AAW0YIS7"/>
<keyword evidence="2" id="KW-0436">Ligase</keyword>
<dbReference type="RefSeq" id="XP_066801457.1">
    <property type="nucleotide sequence ID" value="XM_066947998.1"/>
</dbReference>
<protein>
    <recommendedName>
        <fullName evidence="6">ATP-dependent DNA ligase family profile domain-containing protein</fullName>
    </recommendedName>
</protein>
<evidence type="ECO:0000256" key="1">
    <source>
        <dbReference type="ARBA" id="ARBA00007572"/>
    </source>
</evidence>
<keyword evidence="3" id="KW-0547">Nucleotide-binding</keyword>
<evidence type="ECO:0000259" key="6">
    <source>
        <dbReference type="PROSITE" id="PS50160"/>
    </source>
</evidence>
<dbReference type="GO" id="GO:0003910">
    <property type="term" value="F:DNA ligase (ATP) activity"/>
    <property type="evidence" value="ECO:0007669"/>
    <property type="project" value="InterPro"/>
</dbReference>
<name>A0AAW0YIS7_9TREE</name>
<dbReference type="PROSITE" id="PS50160">
    <property type="entry name" value="DNA_LIGASE_A3"/>
    <property type="match status" value="1"/>
</dbReference>
<proteinExistence type="inferred from homology"/>
<gene>
    <name evidence="7" type="ORF">IAR55_004904</name>
</gene>
<accession>A0AAW0YIS7</accession>
<dbReference type="GO" id="GO:0005634">
    <property type="term" value="C:nucleus"/>
    <property type="evidence" value="ECO:0007669"/>
    <property type="project" value="TreeGrafter"/>
</dbReference>
<dbReference type="InterPro" id="IPR012340">
    <property type="entry name" value="NA-bd_OB-fold"/>
</dbReference>
<organism evidence="7 8">
    <name type="scientific">Kwoniella newhampshirensis</name>
    <dbReference type="NCBI Taxonomy" id="1651941"/>
    <lineage>
        <taxon>Eukaryota</taxon>
        <taxon>Fungi</taxon>
        <taxon>Dikarya</taxon>
        <taxon>Basidiomycota</taxon>
        <taxon>Agaricomycotina</taxon>
        <taxon>Tremellomycetes</taxon>
        <taxon>Tremellales</taxon>
        <taxon>Cryptococcaceae</taxon>
        <taxon>Kwoniella</taxon>
    </lineage>
</organism>
<dbReference type="Gene3D" id="1.10.3260.10">
    <property type="entry name" value="DNA ligase, ATP-dependent, N-terminal domain"/>
    <property type="match status" value="1"/>
</dbReference>
<keyword evidence="4" id="KW-0067">ATP-binding</keyword>
<feature type="region of interest" description="Disordered" evidence="5">
    <location>
        <begin position="754"/>
        <end position="795"/>
    </location>
</feature>